<dbReference type="RefSeq" id="WP_049694801.1">
    <property type="nucleotide sequence ID" value="NZ_CP016540.2"/>
</dbReference>
<proteinExistence type="inferred from homology"/>
<dbReference type="STRING" id="1302659.I858_003830"/>
<dbReference type="Proteomes" id="UP000053354">
    <property type="component" value="Chromosome"/>
</dbReference>
<dbReference type="OrthoDB" id="9787476at2"/>
<reference evidence="5" key="1">
    <citation type="submission" date="2016-10" db="EMBL/GenBank/DDBJ databases">
        <authorList>
            <person name="See-Too W.S."/>
        </authorList>
    </citation>
    <scope>NUCLEOTIDE SEQUENCE</scope>
    <source>
        <strain evidence="5">L10.15</strain>
    </source>
</reference>
<name>A0A1B1RZ02_9BACL</name>
<dbReference type="PROSITE" id="PS00893">
    <property type="entry name" value="NUDIX_BOX"/>
    <property type="match status" value="1"/>
</dbReference>
<sequence length="160" mass="17991">MGYVEELRAVVGHRPLILVGSVVVIVDEEGRLLLEERKFPEGLWGLPGGLMELGESTEDTAKREVMEETGLAIDELKLINVYSGPKHFVVAKNGDEFYVVTTAYYSNKFHGELIVDQKESLSFKFFGPDKLPDRLVGSHRVVIEDYLNNSNHSVRIIVTK</sequence>
<evidence type="ECO:0000313" key="6">
    <source>
        <dbReference type="Proteomes" id="UP000053354"/>
    </source>
</evidence>
<dbReference type="Pfam" id="PF00293">
    <property type="entry name" value="NUDIX"/>
    <property type="match status" value="1"/>
</dbReference>
<dbReference type="PANTHER" id="PTHR43046:SF2">
    <property type="entry name" value="8-OXO-DGTP DIPHOSPHATASE-RELATED"/>
    <property type="match status" value="1"/>
</dbReference>
<evidence type="ECO:0000256" key="1">
    <source>
        <dbReference type="ARBA" id="ARBA00001946"/>
    </source>
</evidence>
<dbReference type="KEGG" id="pll:I858_003830"/>
<comment type="similarity">
    <text evidence="3">Belongs to the Nudix hydrolase family.</text>
</comment>
<dbReference type="Gene3D" id="3.90.79.10">
    <property type="entry name" value="Nucleoside Triphosphate Pyrophosphohydrolase"/>
    <property type="match status" value="1"/>
</dbReference>
<dbReference type="CDD" id="cd04677">
    <property type="entry name" value="NUDIX_Hydrolase"/>
    <property type="match status" value="1"/>
</dbReference>
<protein>
    <submittedName>
        <fullName evidence="5">DNA mismatch repair protein MutT</fullName>
    </submittedName>
</protein>
<dbReference type="PRINTS" id="PR00502">
    <property type="entry name" value="NUDIXFAMILY"/>
</dbReference>
<dbReference type="PROSITE" id="PS51462">
    <property type="entry name" value="NUDIX"/>
    <property type="match status" value="1"/>
</dbReference>
<evidence type="ECO:0000313" key="5">
    <source>
        <dbReference type="EMBL" id="ANU26160.1"/>
    </source>
</evidence>
<dbReference type="GO" id="GO:0016787">
    <property type="term" value="F:hydrolase activity"/>
    <property type="evidence" value="ECO:0007669"/>
    <property type="project" value="UniProtKB-KW"/>
</dbReference>
<dbReference type="EMBL" id="CP016540">
    <property type="protein sequence ID" value="ANU26160.1"/>
    <property type="molecule type" value="Genomic_DNA"/>
</dbReference>
<keyword evidence="2 3" id="KW-0378">Hydrolase</keyword>
<dbReference type="AlphaFoldDB" id="A0A1B1RZ02"/>
<gene>
    <name evidence="5" type="ORF">I858_003830</name>
</gene>
<dbReference type="InterPro" id="IPR020476">
    <property type="entry name" value="Nudix_hydrolase"/>
</dbReference>
<dbReference type="SUPFAM" id="SSF55811">
    <property type="entry name" value="Nudix"/>
    <property type="match status" value="1"/>
</dbReference>
<feature type="domain" description="Nudix hydrolase" evidence="4">
    <location>
        <begin position="15"/>
        <end position="149"/>
    </location>
</feature>
<dbReference type="InterPro" id="IPR000086">
    <property type="entry name" value="NUDIX_hydrolase_dom"/>
</dbReference>
<organism evidence="5 6">
    <name type="scientific">Planococcus versutus</name>
    <dbReference type="NCBI Taxonomy" id="1302659"/>
    <lineage>
        <taxon>Bacteria</taxon>
        <taxon>Bacillati</taxon>
        <taxon>Bacillota</taxon>
        <taxon>Bacilli</taxon>
        <taxon>Bacillales</taxon>
        <taxon>Caryophanaceae</taxon>
        <taxon>Planococcus</taxon>
    </lineage>
</organism>
<evidence type="ECO:0000259" key="4">
    <source>
        <dbReference type="PROSITE" id="PS51462"/>
    </source>
</evidence>
<evidence type="ECO:0000256" key="2">
    <source>
        <dbReference type="ARBA" id="ARBA00022801"/>
    </source>
</evidence>
<comment type="cofactor">
    <cofactor evidence="1">
        <name>Mg(2+)</name>
        <dbReference type="ChEBI" id="CHEBI:18420"/>
    </cofactor>
</comment>
<dbReference type="InterPro" id="IPR015797">
    <property type="entry name" value="NUDIX_hydrolase-like_dom_sf"/>
</dbReference>
<evidence type="ECO:0000256" key="3">
    <source>
        <dbReference type="RuleBase" id="RU003476"/>
    </source>
</evidence>
<dbReference type="InterPro" id="IPR020084">
    <property type="entry name" value="NUDIX_hydrolase_CS"/>
</dbReference>
<accession>A0A1B1RZ02</accession>
<keyword evidence="6" id="KW-1185">Reference proteome</keyword>
<dbReference type="PANTHER" id="PTHR43046">
    <property type="entry name" value="GDP-MANNOSE MANNOSYL HYDROLASE"/>
    <property type="match status" value="1"/>
</dbReference>